<dbReference type="InterPro" id="IPR011527">
    <property type="entry name" value="ABC1_TM_dom"/>
</dbReference>
<dbReference type="RefSeq" id="WP_154076990.1">
    <property type="nucleotide sequence ID" value="NZ_CP045929.1"/>
</dbReference>
<evidence type="ECO:0000313" key="10">
    <source>
        <dbReference type="EMBL" id="QGK70407.1"/>
    </source>
</evidence>
<evidence type="ECO:0000256" key="4">
    <source>
        <dbReference type="ARBA" id="ARBA00022840"/>
    </source>
</evidence>
<keyword evidence="11" id="KW-1185">Reference proteome</keyword>
<organism evidence="10 11">
    <name type="scientific">Allosaccharopolyspora coralli</name>
    <dbReference type="NCBI Taxonomy" id="2665642"/>
    <lineage>
        <taxon>Bacteria</taxon>
        <taxon>Bacillati</taxon>
        <taxon>Actinomycetota</taxon>
        <taxon>Actinomycetes</taxon>
        <taxon>Pseudonocardiales</taxon>
        <taxon>Pseudonocardiaceae</taxon>
        <taxon>Allosaccharopolyspora</taxon>
    </lineage>
</organism>
<gene>
    <name evidence="10" type="ORF">GIY23_13535</name>
</gene>
<dbReference type="Proteomes" id="UP000371041">
    <property type="component" value="Chromosome"/>
</dbReference>
<feature type="transmembrane region" description="Helical" evidence="7">
    <location>
        <begin position="162"/>
        <end position="183"/>
    </location>
</feature>
<dbReference type="PANTHER" id="PTHR24221">
    <property type="entry name" value="ATP-BINDING CASSETTE SUB-FAMILY B"/>
    <property type="match status" value="1"/>
</dbReference>
<proteinExistence type="predicted"/>
<dbReference type="InterPro" id="IPR036640">
    <property type="entry name" value="ABC1_TM_sf"/>
</dbReference>
<feature type="transmembrane region" description="Helical" evidence="7">
    <location>
        <begin position="58"/>
        <end position="76"/>
    </location>
</feature>
<keyword evidence="3" id="KW-0547">Nucleotide-binding</keyword>
<evidence type="ECO:0000259" key="8">
    <source>
        <dbReference type="PROSITE" id="PS50893"/>
    </source>
</evidence>
<feature type="domain" description="ABC transporter" evidence="8">
    <location>
        <begin position="338"/>
        <end position="570"/>
    </location>
</feature>
<feature type="transmembrane region" description="Helical" evidence="7">
    <location>
        <begin position="21"/>
        <end position="46"/>
    </location>
</feature>
<dbReference type="GO" id="GO:0005886">
    <property type="term" value="C:plasma membrane"/>
    <property type="evidence" value="ECO:0007669"/>
    <property type="project" value="UniProtKB-SubCell"/>
</dbReference>
<dbReference type="InterPro" id="IPR003439">
    <property type="entry name" value="ABC_transporter-like_ATP-bd"/>
</dbReference>
<evidence type="ECO:0000256" key="3">
    <source>
        <dbReference type="ARBA" id="ARBA00022741"/>
    </source>
</evidence>
<name>A0A5Q3QHU2_9PSEU</name>
<evidence type="ECO:0000256" key="7">
    <source>
        <dbReference type="SAM" id="Phobius"/>
    </source>
</evidence>
<dbReference type="SUPFAM" id="SSF52540">
    <property type="entry name" value="P-loop containing nucleoside triphosphate hydrolases"/>
    <property type="match status" value="1"/>
</dbReference>
<feature type="transmembrane region" description="Helical" evidence="7">
    <location>
        <begin position="245"/>
        <end position="267"/>
    </location>
</feature>
<sequence>MRLTSGARLLHEHLRPHRRSLGLLLAWSAIEALPTFASGILVARAIDSGFLAGRPGEGFGWLATLAALWVVSAFGTRQVYPRLADTVEPMRDTLLRAVVAASLHRVVREDRLAGGSSVAQITEQVDAVRMLLSTMLRNMRQIVAAGVAALGGLVVLSPFIAAVTAVCVTVAVAFFALLLRVLLTRYRNVVLHGEQVGERAVPVVDGIRDVVTQTAESRAAADVGEAVERQAASLRAFARARVFRLPVVTLGVHVPLIALLALSPWLLSTQSLSTGALAGGVVYLAGPLQSAMLFLVNAGSTMLVSIGVVLDRLAEVCSNDRPSDVEHGAVADTDGYDIRLNEVTFGYSHHSHPVLDRLDLDLPADSHLAVVGPSGIGKSTLANVLARLVEPAAGTAFFGGTNLDRLGADDLRRELALIPQDAYVFAGTVWENLTYLAPDATRSEVDLSVDATGARTTVDRLGGYAATIPPGGDGLSPGERQLIALARVHVSRARVVVLDEATCHLDPGAEARAERAFSRRPGTLVVIAHRISSAQRADRILVLSGTGADVGGHDELLSRNRLYADLVGHWQAVP</sequence>
<keyword evidence="4 10" id="KW-0067">ATP-binding</keyword>
<protein>
    <submittedName>
        <fullName evidence="10">ATP-binding cassette domain-containing protein</fullName>
    </submittedName>
</protein>
<keyword evidence="6 7" id="KW-0472">Membrane</keyword>
<dbReference type="Gene3D" id="1.20.1560.10">
    <property type="entry name" value="ABC transporter type 1, transmembrane domain"/>
    <property type="match status" value="1"/>
</dbReference>
<dbReference type="GO" id="GO:0034040">
    <property type="term" value="F:ATPase-coupled lipid transmembrane transporter activity"/>
    <property type="evidence" value="ECO:0007669"/>
    <property type="project" value="TreeGrafter"/>
</dbReference>
<evidence type="ECO:0000259" key="9">
    <source>
        <dbReference type="PROSITE" id="PS50929"/>
    </source>
</evidence>
<dbReference type="InterPro" id="IPR039421">
    <property type="entry name" value="Type_1_exporter"/>
</dbReference>
<dbReference type="Gene3D" id="3.40.50.300">
    <property type="entry name" value="P-loop containing nucleotide triphosphate hydrolases"/>
    <property type="match status" value="1"/>
</dbReference>
<dbReference type="KEGG" id="sace:GIY23_13535"/>
<dbReference type="PANTHER" id="PTHR24221:SF654">
    <property type="entry name" value="ATP-BINDING CASSETTE SUB-FAMILY B MEMBER 6"/>
    <property type="match status" value="1"/>
</dbReference>
<dbReference type="SUPFAM" id="SSF90123">
    <property type="entry name" value="ABC transporter transmembrane region"/>
    <property type="match status" value="1"/>
</dbReference>
<dbReference type="GO" id="GO:0005524">
    <property type="term" value="F:ATP binding"/>
    <property type="evidence" value="ECO:0007669"/>
    <property type="project" value="UniProtKB-KW"/>
</dbReference>
<evidence type="ECO:0000256" key="1">
    <source>
        <dbReference type="ARBA" id="ARBA00004651"/>
    </source>
</evidence>
<evidence type="ECO:0000256" key="2">
    <source>
        <dbReference type="ARBA" id="ARBA00022692"/>
    </source>
</evidence>
<feature type="transmembrane region" description="Helical" evidence="7">
    <location>
        <begin position="287"/>
        <end position="310"/>
    </location>
</feature>
<evidence type="ECO:0000256" key="5">
    <source>
        <dbReference type="ARBA" id="ARBA00022989"/>
    </source>
</evidence>
<dbReference type="EMBL" id="CP045929">
    <property type="protein sequence ID" value="QGK70407.1"/>
    <property type="molecule type" value="Genomic_DNA"/>
</dbReference>
<dbReference type="AlphaFoldDB" id="A0A5Q3QHU2"/>
<keyword evidence="5 7" id="KW-1133">Transmembrane helix</keyword>
<dbReference type="SMART" id="SM00382">
    <property type="entry name" value="AAA"/>
    <property type="match status" value="1"/>
</dbReference>
<dbReference type="InterPro" id="IPR003593">
    <property type="entry name" value="AAA+_ATPase"/>
</dbReference>
<accession>A0A5Q3QHU2</accession>
<comment type="subcellular location">
    <subcellularLocation>
        <location evidence="1">Cell membrane</location>
        <topology evidence="1">Multi-pass membrane protein</topology>
    </subcellularLocation>
</comment>
<dbReference type="InterPro" id="IPR027417">
    <property type="entry name" value="P-loop_NTPase"/>
</dbReference>
<evidence type="ECO:0000313" key="11">
    <source>
        <dbReference type="Proteomes" id="UP000371041"/>
    </source>
</evidence>
<reference evidence="11" key="1">
    <citation type="submission" date="2019-11" db="EMBL/GenBank/DDBJ databases">
        <title>The complete genome sequence of Saccharopolyspora sp. E2A.</title>
        <authorList>
            <person name="Zhang G."/>
        </authorList>
    </citation>
    <scope>NUCLEOTIDE SEQUENCE [LARGE SCALE GENOMIC DNA]</scope>
    <source>
        <strain evidence="11">E2A</strain>
    </source>
</reference>
<evidence type="ECO:0000256" key="6">
    <source>
        <dbReference type="ARBA" id="ARBA00023136"/>
    </source>
</evidence>
<dbReference type="GO" id="GO:0140359">
    <property type="term" value="F:ABC-type transporter activity"/>
    <property type="evidence" value="ECO:0007669"/>
    <property type="project" value="InterPro"/>
</dbReference>
<dbReference type="GO" id="GO:0016887">
    <property type="term" value="F:ATP hydrolysis activity"/>
    <property type="evidence" value="ECO:0007669"/>
    <property type="project" value="InterPro"/>
</dbReference>
<feature type="domain" description="ABC transmembrane type-1" evidence="9">
    <location>
        <begin position="23"/>
        <end position="284"/>
    </location>
</feature>
<dbReference type="PROSITE" id="PS50929">
    <property type="entry name" value="ABC_TM1F"/>
    <property type="match status" value="1"/>
</dbReference>
<keyword evidence="2 7" id="KW-0812">Transmembrane</keyword>
<dbReference type="Pfam" id="PF00005">
    <property type="entry name" value="ABC_tran"/>
    <property type="match status" value="1"/>
</dbReference>
<dbReference type="PROSITE" id="PS50893">
    <property type="entry name" value="ABC_TRANSPORTER_2"/>
    <property type="match status" value="1"/>
</dbReference>
<feature type="transmembrane region" description="Helical" evidence="7">
    <location>
        <begin position="139"/>
        <end position="156"/>
    </location>
</feature>